<evidence type="ECO:0000313" key="2">
    <source>
        <dbReference type="Proteomes" id="UP000557749"/>
    </source>
</evidence>
<gene>
    <name evidence="1" type="ORF">H2Y57_00645</name>
</gene>
<sequence>MIYPSEVGRGGELLRLRTLESVWIQGKLKMWGRWSAINTSPTATDMFKKLLGKYVVSQDDMSKALKALRKKGCSSKELESWVNDMLQQSRHSSLVFCTDDEGLAMDKVIAGAMKDNQPLLRLLERRYQGKMSMREIAEEFHLSHPEMSFMTCRRRIDVWLGMAESMLYQPMCDAFETSSERFYLQSEPITG</sequence>
<accession>A0AAW3SNQ5</accession>
<organism evidence="1 2">
    <name type="scientific">Pectobacterium aroidearum</name>
    <dbReference type="NCBI Taxonomy" id="1201031"/>
    <lineage>
        <taxon>Bacteria</taxon>
        <taxon>Pseudomonadati</taxon>
        <taxon>Pseudomonadota</taxon>
        <taxon>Gammaproteobacteria</taxon>
        <taxon>Enterobacterales</taxon>
        <taxon>Pectobacteriaceae</taxon>
        <taxon>Pectobacterium</taxon>
    </lineage>
</organism>
<name>A0AAW3SNQ5_9GAMM</name>
<dbReference type="InterPro" id="IPR010557">
    <property type="entry name" value="DUF1133"/>
</dbReference>
<protein>
    <submittedName>
        <fullName evidence="1">DUF1133 family protein</fullName>
    </submittedName>
</protein>
<dbReference type="RefSeq" id="WP_181844239.1">
    <property type="nucleotide sequence ID" value="NZ_JACERJ010000001.1"/>
</dbReference>
<dbReference type="Proteomes" id="UP000557749">
    <property type="component" value="Unassembled WGS sequence"/>
</dbReference>
<dbReference type="Pfam" id="PF06576">
    <property type="entry name" value="DUF1133"/>
    <property type="match status" value="1"/>
</dbReference>
<dbReference type="AlphaFoldDB" id="A0AAW3SNQ5"/>
<comment type="caution">
    <text evidence="1">The sequence shown here is derived from an EMBL/GenBank/DDBJ whole genome shotgun (WGS) entry which is preliminary data.</text>
</comment>
<evidence type="ECO:0000313" key="1">
    <source>
        <dbReference type="EMBL" id="MBA5202211.1"/>
    </source>
</evidence>
<dbReference type="EMBL" id="JACERJ010000001">
    <property type="protein sequence ID" value="MBA5202211.1"/>
    <property type="molecule type" value="Genomic_DNA"/>
</dbReference>
<reference evidence="1 2" key="1">
    <citation type="submission" date="2020-07" db="EMBL/GenBank/DDBJ databases">
        <title>Characterization of Pectobacterium aroidearum strains causing soft rot on Amorphophallus konjac.</title>
        <authorList>
            <person name="Xie H."/>
        </authorList>
    </citation>
    <scope>NUCLEOTIDE SEQUENCE [LARGE SCALE GENOMIC DNA]</scope>
    <source>
        <strain evidence="1 2">MY7</strain>
    </source>
</reference>
<proteinExistence type="predicted"/>